<comment type="caution">
    <text evidence="3">The sequence shown here is derived from an EMBL/GenBank/DDBJ whole genome shotgun (WGS) entry which is preliminary data.</text>
</comment>
<dbReference type="EMBL" id="CAJFCW020000006">
    <property type="protein sequence ID" value="CAG9125019.1"/>
    <property type="molecule type" value="Genomic_DNA"/>
</dbReference>
<dbReference type="InterPro" id="IPR005455">
    <property type="entry name" value="PFN_euk"/>
</dbReference>
<keyword evidence="4" id="KW-1185">Reference proteome</keyword>
<protein>
    <recommendedName>
        <fullName evidence="2">Profilin</fullName>
    </recommendedName>
</protein>
<dbReference type="SMART" id="SM00392">
    <property type="entry name" value="PROF"/>
    <property type="match status" value="1"/>
</dbReference>
<dbReference type="GO" id="GO:0005938">
    <property type="term" value="C:cell cortex"/>
    <property type="evidence" value="ECO:0007669"/>
    <property type="project" value="TreeGrafter"/>
</dbReference>
<dbReference type="PANTHER" id="PTHR11604:SF6">
    <property type="entry name" value="PROFILIN-1"/>
    <property type="match status" value="1"/>
</dbReference>
<dbReference type="SUPFAM" id="SSF55770">
    <property type="entry name" value="Profilin (actin-binding protein)"/>
    <property type="match status" value="1"/>
</dbReference>
<dbReference type="Gene3D" id="3.30.450.30">
    <property type="entry name" value="Dynein light chain 2a, cytoplasmic"/>
    <property type="match status" value="1"/>
</dbReference>
<evidence type="ECO:0000313" key="4">
    <source>
        <dbReference type="Proteomes" id="UP000614601"/>
    </source>
</evidence>
<evidence type="ECO:0000256" key="2">
    <source>
        <dbReference type="RuleBase" id="RU003909"/>
    </source>
</evidence>
<dbReference type="PRINTS" id="PR00392">
    <property type="entry name" value="PROFILIN"/>
</dbReference>
<dbReference type="InterPro" id="IPR048278">
    <property type="entry name" value="PFN"/>
</dbReference>
<dbReference type="CDD" id="cd00148">
    <property type="entry name" value="PROF"/>
    <property type="match status" value="1"/>
</dbReference>
<dbReference type="GO" id="GO:0003785">
    <property type="term" value="F:actin monomer binding"/>
    <property type="evidence" value="ECO:0007669"/>
    <property type="project" value="TreeGrafter"/>
</dbReference>
<dbReference type="Proteomes" id="UP000614601">
    <property type="component" value="Unassembled WGS sequence"/>
</dbReference>
<accession>A0A811LPK2</accession>
<comment type="similarity">
    <text evidence="1 2">Belongs to the profilin family.</text>
</comment>
<gene>
    <name evidence="3" type="ORF">BOKJ2_LOCUS12855</name>
</gene>
<evidence type="ECO:0000313" key="3">
    <source>
        <dbReference type="EMBL" id="CAD5228792.1"/>
    </source>
</evidence>
<dbReference type="Pfam" id="PF00235">
    <property type="entry name" value="Profilin"/>
    <property type="match status" value="1"/>
</dbReference>
<dbReference type="PANTHER" id="PTHR11604">
    <property type="entry name" value="PROFILIN"/>
    <property type="match status" value="1"/>
</dbReference>
<sequence>MSGWDAYVSNLLQNAEGIKKAAIIGVEDSGVWARSDDFNATESELQGLTNNFKNLDAVPQTGVNLEGVHYIVPRVEESLIFGKKGVNGFVAVKTNSAIILALFEGETGAGSATRGAVEKLAGYLVETGY</sequence>
<evidence type="ECO:0000256" key="1">
    <source>
        <dbReference type="ARBA" id="ARBA00010058"/>
    </source>
</evidence>
<dbReference type="EMBL" id="CAJFDH010000006">
    <property type="protein sequence ID" value="CAD5228792.1"/>
    <property type="molecule type" value="Genomic_DNA"/>
</dbReference>
<reference evidence="3" key="1">
    <citation type="submission" date="2020-09" db="EMBL/GenBank/DDBJ databases">
        <authorList>
            <person name="Kikuchi T."/>
        </authorList>
    </citation>
    <scope>NUCLEOTIDE SEQUENCE</scope>
    <source>
        <strain evidence="3">SH1</strain>
    </source>
</reference>
<dbReference type="OrthoDB" id="421374at2759"/>
<dbReference type="Proteomes" id="UP000783686">
    <property type="component" value="Unassembled WGS sequence"/>
</dbReference>
<dbReference type="InterPro" id="IPR036140">
    <property type="entry name" value="PFN_sf"/>
</dbReference>
<organism evidence="3 4">
    <name type="scientific">Bursaphelenchus okinawaensis</name>
    <dbReference type="NCBI Taxonomy" id="465554"/>
    <lineage>
        <taxon>Eukaryota</taxon>
        <taxon>Metazoa</taxon>
        <taxon>Ecdysozoa</taxon>
        <taxon>Nematoda</taxon>
        <taxon>Chromadorea</taxon>
        <taxon>Rhabditida</taxon>
        <taxon>Tylenchina</taxon>
        <taxon>Tylenchomorpha</taxon>
        <taxon>Aphelenchoidea</taxon>
        <taxon>Aphelenchoididae</taxon>
        <taxon>Bursaphelenchus</taxon>
    </lineage>
</organism>
<dbReference type="AlphaFoldDB" id="A0A811LPK2"/>
<proteinExistence type="inferred from homology"/>
<keyword evidence="2" id="KW-0009">Actin-binding</keyword>
<name>A0A811LPK2_9BILA</name>